<keyword evidence="2" id="KW-0677">Repeat</keyword>
<evidence type="ECO:0000256" key="2">
    <source>
        <dbReference type="ARBA" id="ARBA00022737"/>
    </source>
</evidence>
<sequence length="395" mass="44426">DSAMELVARERSGHAALMEGGFLHVWGGYVAVGDEEVFLPSDEIWLYDTESGIWVMHKMQGEIPPPMSGTCGCSLDGVMYIFGGCDDHGHTNQLYSVNLLDGKYTWRKVTKAAGTPPSPRDKLSCWVHNYRLIYFGGYGHKRLREISNSRSFIVDEASWVEEVFWGWNNEVHVFDSRANKWSEPSTRGLAPAPRAAHSSATVGNKGYVCGGRVVETRRSDIHCLDLDSWTWTEIIPTSAVPVGRSWHTLTAVSDSALFLFGGLSVNCEPLSDGWIFNIQTREWKELNHQHKNKPRLWHTASLGQESDVIVFGGSQDYILLVDKGHCNDALVFQTQPYSLHRLCEDYIGRNAKTLQGHLSLVPPKLRQTIQKRISFFRIAARSQANRNVMSINFIA</sequence>
<evidence type="ECO:0000313" key="4">
    <source>
        <dbReference type="Proteomes" id="UP000694397"/>
    </source>
</evidence>
<evidence type="ECO:0000313" key="3">
    <source>
        <dbReference type="Ensembl" id="ENSSFOP00015029015.2"/>
    </source>
</evidence>
<proteinExistence type="predicted"/>
<organism evidence="3 4">
    <name type="scientific">Scleropages formosus</name>
    <name type="common">Asian bonytongue</name>
    <name type="synonym">Osteoglossum formosum</name>
    <dbReference type="NCBI Taxonomy" id="113540"/>
    <lineage>
        <taxon>Eukaryota</taxon>
        <taxon>Metazoa</taxon>
        <taxon>Chordata</taxon>
        <taxon>Craniata</taxon>
        <taxon>Vertebrata</taxon>
        <taxon>Euteleostomi</taxon>
        <taxon>Actinopterygii</taxon>
        <taxon>Neopterygii</taxon>
        <taxon>Teleostei</taxon>
        <taxon>Osteoglossocephala</taxon>
        <taxon>Osteoglossomorpha</taxon>
        <taxon>Osteoglossiformes</taxon>
        <taxon>Osteoglossidae</taxon>
        <taxon>Scleropages</taxon>
    </lineage>
</organism>
<dbReference type="GeneTree" id="ENSGT00940000157509"/>
<dbReference type="Proteomes" id="UP000694397">
    <property type="component" value="Chromosome 15"/>
</dbReference>
<evidence type="ECO:0008006" key="5">
    <source>
        <dbReference type="Google" id="ProtNLM"/>
    </source>
</evidence>
<dbReference type="Pfam" id="PF24681">
    <property type="entry name" value="Kelch_KLHDC2_KLHL20_DRC7"/>
    <property type="match status" value="1"/>
</dbReference>
<reference evidence="3" key="2">
    <citation type="submission" date="2025-08" db="UniProtKB">
        <authorList>
            <consortium name="Ensembl"/>
        </authorList>
    </citation>
    <scope>IDENTIFICATION</scope>
</reference>
<keyword evidence="4" id="KW-1185">Reference proteome</keyword>
<dbReference type="SUPFAM" id="SSF117281">
    <property type="entry name" value="Kelch motif"/>
    <property type="match status" value="2"/>
</dbReference>
<dbReference type="OrthoDB" id="10251809at2759"/>
<dbReference type="PANTHER" id="PTHR46228">
    <property type="entry name" value="KELCH DOMAIN-CONTAINING PROTEIN"/>
    <property type="match status" value="1"/>
</dbReference>
<dbReference type="Ensembl" id="ENSSFOT00015029348.2">
    <property type="protein sequence ID" value="ENSSFOP00015029015.2"/>
    <property type="gene ID" value="ENSSFOG00015018608.2"/>
</dbReference>
<keyword evidence="1" id="KW-0880">Kelch repeat</keyword>
<reference evidence="3" key="3">
    <citation type="submission" date="2025-09" db="UniProtKB">
        <authorList>
            <consortium name="Ensembl"/>
        </authorList>
    </citation>
    <scope>IDENTIFICATION</scope>
</reference>
<dbReference type="PANTHER" id="PTHR46228:SF1">
    <property type="entry name" value="KELCH DOMAIN-CONTAINING PROTEIN 1"/>
    <property type="match status" value="1"/>
</dbReference>
<accession>A0A8C9SCX3</accession>
<reference evidence="3 4" key="1">
    <citation type="submission" date="2019-04" db="EMBL/GenBank/DDBJ databases">
        <authorList>
            <consortium name="Wellcome Sanger Institute Data Sharing"/>
        </authorList>
    </citation>
    <scope>NUCLEOTIDE SEQUENCE [LARGE SCALE GENOMIC DNA]</scope>
</reference>
<dbReference type="Gene3D" id="2.120.10.80">
    <property type="entry name" value="Kelch-type beta propeller"/>
    <property type="match status" value="2"/>
</dbReference>
<evidence type="ECO:0000256" key="1">
    <source>
        <dbReference type="ARBA" id="ARBA00022441"/>
    </source>
</evidence>
<dbReference type="AlphaFoldDB" id="A0A8C9SCX3"/>
<dbReference type="InterPro" id="IPR015915">
    <property type="entry name" value="Kelch-typ_b-propeller"/>
</dbReference>
<protein>
    <recommendedName>
        <fullName evidence="5">Kelch domain-containing protein 1-like</fullName>
    </recommendedName>
</protein>
<name>A0A8C9SCX3_SCLFO</name>
<gene>
    <name evidence="3" type="primary">klhdc1</name>
</gene>